<sequence length="228" mass="23487">MASVLQVASAASSIFSALNASSSDAGTAPATTSEEVQNRFLKLLVTQLQNQDPLNPLDNAAVTTQVSQISTVTGIEKLNATLATLLGSYQDTQAMQGAALMGRNVLTVGSRLSLAAGQAVAGVQLAEAADQVKLTILDAAGTVVQSQNLGAREAGSFSFAWDGRNDAGLPVAPGNYSFRVSALRGADKVAAEPLQLGTVSALVRTPKGFELDVSGAGRIRFDQVQQIL</sequence>
<comment type="similarity">
    <text evidence="1 5">Belongs to the FlgD family.</text>
</comment>
<dbReference type="InterPro" id="IPR025965">
    <property type="entry name" value="FlgD/Vpr_Ig-like"/>
</dbReference>
<dbReference type="PATRIC" id="fig|1454001.3.peg.1415"/>
<dbReference type="Proteomes" id="UP000020218">
    <property type="component" value="Unassembled WGS sequence"/>
</dbReference>
<evidence type="ECO:0000256" key="1">
    <source>
        <dbReference type="ARBA" id="ARBA00010577"/>
    </source>
</evidence>
<feature type="domain" description="FlgD/Vpr Ig-like" evidence="6">
    <location>
        <begin position="112"/>
        <end position="184"/>
    </location>
</feature>
<accession>A0A011MED4</accession>
<evidence type="ECO:0000256" key="2">
    <source>
        <dbReference type="ARBA" id="ARBA00016013"/>
    </source>
</evidence>
<keyword evidence="3 5" id="KW-1005">Bacterial flagellum biogenesis</keyword>
<dbReference type="InterPro" id="IPR005648">
    <property type="entry name" value="FlgD"/>
</dbReference>
<gene>
    <name evidence="7" type="primary">flgD</name>
    <name evidence="7" type="ORF">AW08_01366</name>
</gene>
<evidence type="ECO:0000256" key="5">
    <source>
        <dbReference type="RuleBase" id="RU362076"/>
    </source>
</evidence>
<evidence type="ECO:0000259" key="6">
    <source>
        <dbReference type="Pfam" id="PF13860"/>
    </source>
</evidence>
<dbReference type="GO" id="GO:0044781">
    <property type="term" value="P:bacterial-type flagellum organization"/>
    <property type="evidence" value="ECO:0007669"/>
    <property type="project" value="UniProtKB-UniRule"/>
</dbReference>
<evidence type="ECO:0000256" key="4">
    <source>
        <dbReference type="ARBA" id="ARBA00024746"/>
    </source>
</evidence>
<dbReference type="Gene3D" id="2.30.30.910">
    <property type="match status" value="1"/>
</dbReference>
<protein>
    <recommendedName>
        <fullName evidence="2 5">Basal-body rod modification protein FlgD</fullName>
    </recommendedName>
</protein>
<keyword evidence="8" id="KW-1185">Reference proteome</keyword>
<reference evidence="7" key="1">
    <citation type="submission" date="2014-02" db="EMBL/GenBank/DDBJ databases">
        <title>Expanding our view of genomic diversity in Candidatus Accumulibacter clades.</title>
        <authorList>
            <person name="Skennerton C.T."/>
            <person name="Barr J.J."/>
            <person name="Slater F.R."/>
            <person name="Bond P.L."/>
            <person name="Tyson G.W."/>
        </authorList>
    </citation>
    <scope>NUCLEOTIDE SEQUENCE [LARGE SCALE GENOMIC DNA]</scope>
</reference>
<name>A0A011MED4_9PROT</name>
<dbReference type="Gene3D" id="2.60.40.4070">
    <property type="match status" value="1"/>
</dbReference>
<dbReference type="EMBL" id="JFAX01000006">
    <property type="protein sequence ID" value="EXI68148.1"/>
    <property type="molecule type" value="Genomic_DNA"/>
</dbReference>
<dbReference type="STRING" id="1454001.AW08_01366"/>
<dbReference type="Pfam" id="PF13860">
    <property type="entry name" value="FlgD_ig"/>
    <property type="match status" value="1"/>
</dbReference>
<proteinExistence type="inferred from homology"/>
<comment type="caution">
    <text evidence="7">The sequence shown here is derived from an EMBL/GenBank/DDBJ whole genome shotgun (WGS) entry which is preliminary data.</text>
</comment>
<dbReference type="AlphaFoldDB" id="A0A011MED4"/>
<evidence type="ECO:0000313" key="7">
    <source>
        <dbReference type="EMBL" id="EXI68148.1"/>
    </source>
</evidence>
<evidence type="ECO:0000313" key="8">
    <source>
        <dbReference type="Proteomes" id="UP000020218"/>
    </source>
</evidence>
<dbReference type="Pfam" id="PF03963">
    <property type="entry name" value="FlgD"/>
    <property type="match status" value="1"/>
</dbReference>
<organism evidence="7 8">
    <name type="scientific">Candidatus Accumulibacter adjunctus</name>
    <dbReference type="NCBI Taxonomy" id="1454001"/>
    <lineage>
        <taxon>Bacteria</taxon>
        <taxon>Pseudomonadati</taxon>
        <taxon>Pseudomonadota</taxon>
        <taxon>Betaproteobacteria</taxon>
        <taxon>Candidatus Accumulibacter</taxon>
    </lineage>
</organism>
<evidence type="ECO:0000256" key="3">
    <source>
        <dbReference type="ARBA" id="ARBA00022795"/>
    </source>
</evidence>
<comment type="function">
    <text evidence="4 5">Required for flagellar hook formation. May act as a scaffolding protein.</text>
</comment>